<evidence type="ECO:0000313" key="2">
    <source>
        <dbReference type="Proteomes" id="UP000011988"/>
    </source>
</evidence>
<evidence type="ECO:0000313" key="1">
    <source>
        <dbReference type="EMBL" id="EMJ94064.1"/>
    </source>
</evidence>
<reference evidence="1 2" key="1">
    <citation type="submission" date="2013-01" db="EMBL/GenBank/DDBJ databases">
        <authorList>
            <person name="Harkins D.M."/>
            <person name="Durkin A.S."/>
            <person name="Brinkac L.M."/>
            <person name="Haft D.H."/>
            <person name="Selengut J.D."/>
            <person name="Sanka R."/>
            <person name="DePew J."/>
            <person name="Purushe J."/>
            <person name="Galloway R.L."/>
            <person name="Vinetz J.M."/>
            <person name="Sutton G.G."/>
            <person name="Nierman W.C."/>
            <person name="Fouts D.E."/>
        </authorList>
    </citation>
    <scope>NUCLEOTIDE SEQUENCE [LARGE SCALE GENOMIC DNA]</scope>
    <source>
        <strain evidence="1 2">79601</strain>
    </source>
</reference>
<dbReference type="AlphaFoldDB" id="M6CQT2"/>
<accession>M6CQT2</accession>
<name>M6CQT2_9LEPT</name>
<dbReference type="Proteomes" id="UP000011988">
    <property type="component" value="Unassembled WGS sequence"/>
</dbReference>
<proteinExistence type="predicted"/>
<organism evidence="1 2">
    <name type="scientific">Leptospira alstonii serovar Sichuan str. 79601</name>
    <dbReference type="NCBI Taxonomy" id="1218565"/>
    <lineage>
        <taxon>Bacteria</taxon>
        <taxon>Pseudomonadati</taxon>
        <taxon>Spirochaetota</taxon>
        <taxon>Spirochaetia</taxon>
        <taxon>Leptospirales</taxon>
        <taxon>Leptospiraceae</taxon>
        <taxon>Leptospira</taxon>
    </lineage>
</organism>
<sequence>MELLKTLDWVAMVHSLEELKGDDGYICKNYTWNNRERIYQILKKISETKNDMVLIDGISLDLNFVSKGHERNTIELLESLDTFYLVNPLKLEFHRPEDLSQSIFILFLNSVSPVGEPQYRDGFRETLSEIGPGNYQNREIFDDATEISEHDFTIKSNGTPVRKVRRYLRGIIGFIGDTNKFYKSPEICDIFMS</sequence>
<dbReference type="PATRIC" id="fig|1218565.3.peg.2753"/>
<dbReference type="OrthoDB" id="9897464at2"/>
<protein>
    <submittedName>
        <fullName evidence="1">Uncharacterized protein</fullName>
    </submittedName>
</protein>
<dbReference type="RefSeq" id="WP_020773916.1">
    <property type="nucleotide sequence ID" value="NZ_ANIK01000058.1"/>
</dbReference>
<gene>
    <name evidence="1" type="ORF">LEP1GSC194_2225</name>
</gene>
<comment type="caution">
    <text evidence="1">The sequence shown here is derived from an EMBL/GenBank/DDBJ whole genome shotgun (WGS) entry which is preliminary data.</text>
</comment>
<dbReference type="EMBL" id="ANIK01000058">
    <property type="protein sequence ID" value="EMJ94064.1"/>
    <property type="molecule type" value="Genomic_DNA"/>
</dbReference>